<keyword evidence="2" id="KW-0812">Transmembrane</keyword>
<dbReference type="Proteomes" id="UP001444071">
    <property type="component" value="Unassembled WGS sequence"/>
</dbReference>
<organism evidence="3 4">
    <name type="scientific">Xenotaenia resolanae</name>
    <dbReference type="NCBI Taxonomy" id="208358"/>
    <lineage>
        <taxon>Eukaryota</taxon>
        <taxon>Metazoa</taxon>
        <taxon>Chordata</taxon>
        <taxon>Craniata</taxon>
        <taxon>Vertebrata</taxon>
        <taxon>Euteleostomi</taxon>
        <taxon>Actinopterygii</taxon>
        <taxon>Neopterygii</taxon>
        <taxon>Teleostei</taxon>
        <taxon>Neoteleostei</taxon>
        <taxon>Acanthomorphata</taxon>
        <taxon>Ovalentaria</taxon>
        <taxon>Atherinomorphae</taxon>
        <taxon>Cyprinodontiformes</taxon>
        <taxon>Goodeidae</taxon>
        <taxon>Xenotaenia</taxon>
    </lineage>
</organism>
<proteinExistence type="predicted"/>
<feature type="compositionally biased region" description="Basic and acidic residues" evidence="1">
    <location>
        <begin position="20"/>
        <end position="30"/>
    </location>
</feature>
<evidence type="ECO:0000256" key="1">
    <source>
        <dbReference type="SAM" id="MobiDB-lite"/>
    </source>
</evidence>
<keyword evidence="2" id="KW-0472">Membrane</keyword>
<feature type="non-terminal residue" evidence="3">
    <location>
        <position position="97"/>
    </location>
</feature>
<comment type="caution">
    <text evidence="3">The sequence shown here is derived from an EMBL/GenBank/DDBJ whole genome shotgun (WGS) entry which is preliminary data.</text>
</comment>
<keyword evidence="2" id="KW-1133">Transmembrane helix</keyword>
<protein>
    <submittedName>
        <fullName evidence="3">Uncharacterized protein</fullName>
    </submittedName>
</protein>
<feature type="region of interest" description="Disordered" evidence="1">
    <location>
        <begin position="1"/>
        <end position="32"/>
    </location>
</feature>
<gene>
    <name evidence="3" type="ORF">XENORESO_004769</name>
</gene>
<evidence type="ECO:0000256" key="2">
    <source>
        <dbReference type="SAM" id="Phobius"/>
    </source>
</evidence>
<evidence type="ECO:0000313" key="3">
    <source>
        <dbReference type="EMBL" id="MEQ2267350.1"/>
    </source>
</evidence>
<reference evidence="3 4" key="1">
    <citation type="submission" date="2021-06" db="EMBL/GenBank/DDBJ databases">
        <authorList>
            <person name="Palmer J.M."/>
        </authorList>
    </citation>
    <scope>NUCLEOTIDE SEQUENCE [LARGE SCALE GENOMIC DNA]</scope>
    <source>
        <strain evidence="3 4">XR_2019</strain>
        <tissue evidence="3">Muscle</tissue>
    </source>
</reference>
<name>A0ABV0WDN2_9TELE</name>
<accession>A0ABV0WDN2</accession>
<keyword evidence="4" id="KW-1185">Reference proteome</keyword>
<feature type="transmembrane region" description="Helical" evidence="2">
    <location>
        <begin position="72"/>
        <end position="96"/>
    </location>
</feature>
<evidence type="ECO:0000313" key="4">
    <source>
        <dbReference type="Proteomes" id="UP001444071"/>
    </source>
</evidence>
<dbReference type="EMBL" id="JAHRIM010041878">
    <property type="protein sequence ID" value="MEQ2267350.1"/>
    <property type="molecule type" value="Genomic_DNA"/>
</dbReference>
<sequence>MEMQEILTESPNSNEEEGAGEPKVEGKTQEEAEPDYYEKLQCPTENVYVEAGHSHPKIKSTEVKQVEGNAGLYRLLCLILTIICLILLILVFVLGVK</sequence>